<dbReference type="SUPFAM" id="SSF52821">
    <property type="entry name" value="Rhodanese/Cell cycle control phosphatase"/>
    <property type="match status" value="1"/>
</dbReference>
<organism evidence="2 3">
    <name type="scientific">Subsaximicrobium wynnwilliamsii</name>
    <dbReference type="NCBI Taxonomy" id="291179"/>
    <lineage>
        <taxon>Bacteria</taxon>
        <taxon>Pseudomonadati</taxon>
        <taxon>Bacteroidota</taxon>
        <taxon>Flavobacteriia</taxon>
        <taxon>Flavobacteriales</taxon>
        <taxon>Flavobacteriaceae</taxon>
        <taxon>Subsaximicrobium</taxon>
    </lineage>
</organism>
<name>A0A5C6ZN31_9FLAO</name>
<dbReference type="RefSeq" id="WP_147085483.1">
    <property type="nucleotide sequence ID" value="NZ_VORM01000004.1"/>
</dbReference>
<dbReference type="Pfam" id="PF00581">
    <property type="entry name" value="Rhodanese"/>
    <property type="match status" value="1"/>
</dbReference>
<dbReference type="Proteomes" id="UP000321578">
    <property type="component" value="Unassembled WGS sequence"/>
</dbReference>
<reference evidence="2 3" key="1">
    <citation type="submission" date="2019-08" db="EMBL/GenBank/DDBJ databases">
        <title>Genomes of Subsaximicrobium wynnwilliamsii strains.</title>
        <authorList>
            <person name="Bowman J.P."/>
        </authorList>
    </citation>
    <scope>NUCLEOTIDE SEQUENCE [LARGE SCALE GENOMIC DNA]</scope>
    <source>
        <strain evidence="2 3">2-80-2</strain>
    </source>
</reference>
<protein>
    <submittedName>
        <fullName evidence="2">Rhodanese-like domain-containing protein</fullName>
    </submittedName>
</protein>
<dbReference type="AlphaFoldDB" id="A0A5C6ZN31"/>
<dbReference type="SMART" id="SM00450">
    <property type="entry name" value="RHOD"/>
    <property type="match status" value="1"/>
</dbReference>
<feature type="domain" description="Rhodanese" evidence="1">
    <location>
        <begin position="31"/>
        <end position="114"/>
    </location>
</feature>
<dbReference type="Gene3D" id="3.40.250.10">
    <property type="entry name" value="Rhodanese-like domain"/>
    <property type="match status" value="1"/>
</dbReference>
<dbReference type="OrthoDB" id="9808735at2"/>
<dbReference type="InterPro" id="IPR001763">
    <property type="entry name" value="Rhodanese-like_dom"/>
</dbReference>
<dbReference type="CDD" id="cd00158">
    <property type="entry name" value="RHOD"/>
    <property type="match status" value="1"/>
</dbReference>
<keyword evidence="3" id="KW-1185">Reference proteome</keyword>
<gene>
    <name evidence="2" type="ORF">ESY86_04900</name>
</gene>
<dbReference type="PANTHER" id="PTHR43031">
    <property type="entry name" value="FAD-DEPENDENT OXIDOREDUCTASE"/>
    <property type="match status" value="1"/>
</dbReference>
<dbReference type="PROSITE" id="PS50206">
    <property type="entry name" value="RHODANESE_3"/>
    <property type="match status" value="1"/>
</dbReference>
<dbReference type="EMBL" id="VORO01000004">
    <property type="protein sequence ID" value="TXD90090.1"/>
    <property type="molecule type" value="Genomic_DNA"/>
</dbReference>
<dbReference type="PANTHER" id="PTHR43031:SF18">
    <property type="entry name" value="RHODANESE-RELATED SULFURTRANSFERASES"/>
    <property type="match status" value="1"/>
</dbReference>
<evidence type="ECO:0000313" key="3">
    <source>
        <dbReference type="Proteomes" id="UP000321578"/>
    </source>
</evidence>
<dbReference type="InterPro" id="IPR036873">
    <property type="entry name" value="Rhodanese-like_dom_sf"/>
</dbReference>
<sequence>MTLFSMIFGSKSAQTDTIKVLSASAFKEAISNKKVELVDVRTAQEFKKGAIEKAKNIDFFQQNKFNTAFEKLDKDKPVYLYCQSGNRSGQASRKLDAMGFKEIYDFKGGYSRWPYKK</sequence>
<accession>A0A5C6ZN31</accession>
<evidence type="ECO:0000259" key="1">
    <source>
        <dbReference type="PROSITE" id="PS50206"/>
    </source>
</evidence>
<comment type="caution">
    <text evidence="2">The sequence shown here is derived from an EMBL/GenBank/DDBJ whole genome shotgun (WGS) entry which is preliminary data.</text>
</comment>
<proteinExistence type="predicted"/>
<evidence type="ECO:0000313" key="2">
    <source>
        <dbReference type="EMBL" id="TXD90090.1"/>
    </source>
</evidence>
<dbReference type="InterPro" id="IPR050229">
    <property type="entry name" value="GlpE_sulfurtransferase"/>
</dbReference>